<dbReference type="InterPro" id="IPR056706">
    <property type="entry name" value="DUF7804"/>
</dbReference>
<dbReference type="OrthoDB" id="2013011at2759"/>
<reference evidence="3" key="1">
    <citation type="submission" date="2013-01" db="EMBL/GenBank/DDBJ databases">
        <title>Draft Genome Sequence of a Mulberry Tree, Morus notabilis C.K. Schneid.</title>
        <authorList>
            <person name="He N."/>
            <person name="Zhao S."/>
        </authorList>
    </citation>
    <scope>NUCLEOTIDE SEQUENCE</scope>
</reference>
<evidence type="ECO:0000259" key="1">
    <source>
        <dbReference type="Pfam" id="PF25089"/>
    </source>
</evidence>
<dbReference type="PANTHER" id="PTHR35127:SF1">
    <property type="entry name" value="GENOME ASSEMBLY, CHROMOSOME: A10"/>
    <property type="match status" value="1"/>
</dbReference>
<dbReference type="EMBL" id="KE345243">
    <property type="protein sequence ID" value="EXB96533.1"/>
    <property type="molecule type" value="Genomic_DNA"/>
</dbReference>
<keyword evidence="3" id="KW-1185">Reference proteome</keyword>
<name>W9RLD7_9ROSA</name>
<dbReference type="eggNOG" id="ENOG502S2AK">
    <property type="taxonomic scope" value="Eukaryota"/>
</dbReference>
<dbReference type="AlphaFoldDB" id="W9RLD7"/>
<sequence>MASSASVRCGGNCNLLDRRLGNVQNPSNQSARSCSLMIRNNGAYSSGCRRGRIISATMTMERKRNAPAPMFPLESGDVESGRRSGGGAEAVAYEKLDEWMRESVVDIVKNLREAPLMVQLYGKKDERGQNDGLSGRMVMQKAVAEEHWDVAMGKWEAGDSPMPEGLIFVEKLAEQQQEEENDIGEAEADGVTRAWGVVIQGKGAECPPACYLLKTSTAMAGSGFGVGLGCTHFCLVRVNGFWETAESQLKNCWLLQAQARNKAQGQ</sequence>
<feature type="domain" description="DUF7804" evidence="1">
    <location>
        <begin position="91"/>
        <end position="179"/>
    </location>
</feature>
<accession>W9RLD7</accession>
<evidence type="ECO:0000313" key="3">
    <source>
        <dbReference type="Proteomes" id="UP000030645"/>
    </source>
</evidence>
<gene>
    <name evidence="2" type="ORF">L484_011243</name>
</gene>
<proteinExistence type="predicted"/>
<dbReference type="PANTHER" id="PTHR35127">
    <property type="entry name" value="OS03G0736900 PROTEIN"/>
    <property type="match status" value="1"/>
</dbReference>
<dbReference type="STRING" id="981085.W9RLD7"/>
<evidence type="ECO:0000313" key="2">
    <source>
        <dbReference type="EMBL" id="EXB96533.1"/>
    </source>
</evidence>
<organism evidence="2 3">
    <name type="scientific">Morus notabilis</name>
    <dbReference type="NCBI Taxonomy" id="981085"/>
    <lineage>
        <taxon>Eukaryota</taxon>
        <taxon>Viridiplantae</taxon>
        <taxon>Streptophyta</taxon>
        <taxon>Embryophyta</taxon>
        <taxon>Tracheophyta</taxon>
        <taxon>Spermatophyta</taxon>
        <taxon>Magnoliopsida</taxon>
        <taxon>eudicotyledons</taxon>
        <taxon>Gunneridae</taxon>
        <taxon>Pentapetalae</taxon>
        <taxon>rosids</taxon>
        <taxon>fabids</taxon>
        <taxon>Rosales</taxon>
        <taxon>Moraceae</taxon>
        <taxon>Moreae</taxon>
        <taxon>Morus</taxon>
    </lineage>
</organism>
<dbReference type="KEGG" id="mnt:21394510"/>
<protein>
    <recommendedName>
        <fullName evidence="1">DUF7804 domain-containing protein</fullName>
    </recommendedName>
</protein>
<dbReference type="Pfam" id="PF25089">
    <property type="entry name" value="DUF7804"/>
    <property type="match status" value="1"/>
</dbReference>
<dbReference type="Proteomes" id="UP000030645">
    <property type="component" value="Unassembled WGS sequence"/>
</dbReference>